<dbReference type="SMART" id="SM00360">
    <property type="entry name" value="RRM"/>
    <property type="match status" value="2"/>
</dbReference>
<name>A0A9W7Y6V8_9FUNG</name>
<dbReference type="SUPFAM" id="SSF54928">
    <property type="entry name" value="RNA-binding domain, RBD"/>
    <property type="match status" value="2"/>
</dbReference>
<dbReference type="Gene3D" id="3.30.70.330">
    <property type="match status" value="2"/>
</dbReference>
<evidence type="ECO:0000256" key="1">
    <source>
        <dbReference type="ARBA" id="ARBA00022884"/>
    </source>
</evidence>
<protein>
    <recommendedName>
        <fullName evidence="4">RRM domain-containing protein</fullName>
    </recommendedName>
</protein>
<accession>A0A9W7Y6V8</accession>
<proteinExistence type="predicted"/>
<feature type="region of interest" description="Disordered" evidence="3">
    <location>
        <begin position="277"/>
        <end position="298"/>
    </location>
</feature>
<feature type="compositionally biased region" description="Basic residues" evidence="3">
    <location>
        <begin position="158"/>
        <end position="168"/>
    </location>
</feature>
<dbReference type="OrthoDB" id="439808at2759"/>
<feature type="compositionally biased region" description="Basic residues" evidence="3">
    <location>
        <begin position="106"/>
        <end position="117"/>
    </location>
</feature>
<evidence type="ECO:0000256" key="2">
    <source>
        <dbReference type="PROSITE-ProRule" id="PRU00176"/>
    </source>
</evidence>
<feature type="domain" description="RRM" evidence="4">
    <location>
        <begin position="18"/>
        <end position="94"/>
    </location>
</feature>
<evidence type="ECO:0000313" key="6">
    <source>
        <dbReference type="Proteomes" id="UP001149813"/>
    </source>
</evidence>
<dbReference type="InterPro" id="IPR012677">
    <property type="entry name" value="Nucleotide-bd_a/b_plait_sf"/>
</dbReference>
<dbReference type="InterPro" id="IPR000504">
    <property type="entry name" value="RRM_dom"/>
</dbReference>
<sequence length="298" mass="31262">MSASPETTTAPTAATEVPKIFVGNLSFKTTDGQLKDFFSDVGEVTEARIVTRGPRSMGYGFVSYGDIDTVNKAVAAKNQAELDGRPLNVEVARVPTKEEAAERAAKPARRRQPRRKAAAADGEAKTDSDVVEAAQPAVASENSGEDSKATKSGAGRRNNGRRTRRFPKKEKTPADGSAAPAPAPASAAPKADATPSETVTFIGNLPFSTTDEELSKLFAEFSITSAHVVIAKKNQRPKGFGFVTFANNEEQTRAIKQFGEQPLVVAERVLSIKPALSESPAADQASEGEAAAAAAGSA</sequence>
<comment type="caution">
    <text evidence="5">The sequence shown here is derived from an EMBL/GenBank/DDBJ whole genome shotgun (WGS) entry which is preliminary data.</text>
</comment>
<organism evidence="5 6">
    <name type="scientific">Coemansia erecta</name>
    <dbReference type="NCBI Taxonomy" id="147472"/>
    <lineage>
        <taxon>Eukaryota</taxon>
        <taxon>Fungi</taxon>
        <taxon>Fungi incertae sedis</taxon>
        <taxon>Zoopagomycota</taxon>
        <taxon>Kickxellomycotina</taxon>
        <taxon>Kickxellomycetes</taxon>
        <taxon>Kickxellales</taxon>
        <taxon>Kickxellaceae</taxon>
        <taxon>Coemansia</taxon>
    </lineage>
</organism>
<dbReference type="Pfam" id="PF00076">
    <property type="entry name" value="RRM_1"/>
    <property type="match status" value="2"/>
</dbReference>
<feature type="compositionally biased region" description="Basic and acidic residues" evidence="3">
    <location>
        <begin position="95"/>
        <end position="105"/>
    </location>
</feature>
<evidence type="ECO:0000313" key="5">
    <source>
        <dbReference type="EMBL" id="KAJ1724500.1"/>
    </source>
</evidence>
<gene>
    <name evidence="5" type="ORF">LPJ53_001270</name>
</gene>
<feature type="compositionally biased region" description="Low complexity" evidence="3">
    <location>
        <begin position="174"/>
        <end position="195"/>
    </location>
</feature>
<dbReference type="Proteomes" id="UP001149813">
    <property type="component" value="Unassembled WGS sequence"/>
</dbReference>
<dbReference type="InterPro" id="IPR035979">
    <property type="entry name" value="RBD_domain_sf"/>
</dbReference>
<dbReference type="InterPro" id="IPR052462">
    <property type="entry name" value="SLIRP/GR-RBP-like"/>
</dbReference>
<dbReference type="PANTHER" id="PTHR48027">
    <property type="entry name" value="HETEROGENEOUS NUCLEAR RIBONUCLEOPROTEIN 87F-RELATED"/>
    <property type="match status" value="1"/>
</dbReference>
<keyword evidence="1 2" id="KW-0694">RNA-binding</keyword>
<dbReference type="CDD" id="cd00590">
    <property type="entry name" value="RRM_SF"/>
    <property type="match status" value="1"/>
</dbReference>
<dbReference type="AlphaFoldDB" id="A0A9W7Y6V8"/>
<evidence type="ECO:0000259" key="4">
    <source>
        <dbReference type="PROSITE" id="PS50102"/>
    </source>
</evidence>
<dbReference type="EMBL" id="JANBOJ010000030">
    <property type="protein sequence ID" value="KAJ1724500.1"/>
    <property type="molecule type" value="Genomic_DNA"/>
</dbReference>
<evidence type="ECO:0000256" key="3">
    <source>
        <dbReference type="SAM" id="MobiDB-lite"/>
    </source>
</evidence>
<feature type="region of interest" description="Disordered" evidence="3">
    <location>
        <begin position="91"/>
        <end position="196"/>
    </location>
</feature>
<feature type="domain" description="RRM" evidence="4">
    <location>
        <begin position="198"/>
        <end position="277"/>
    </location>
</feature>
<dbReference type="PROSITE" id="PS50102">
    <property type="entry name" value="RRM"/>
    <property type="match status" value="2"/>
</dbReference>
<keyword evidence="6" id="KW-1185">Reference proteome</keyword>
<feature type="compositionally biased region" description="Low complexity" evidence="3">
    <location>
        <begin position="281"/>
        <end position="298"/>
    </location>
</feature>
<dbReference type="GO" id="GO:0003723">
    <property type="term" value="F:RNA binding"/>
    <property type="evidence" value="ECO:0007669"/>
    <property type="project" value="UniProtKB-UniRule"/>
</dbReference>
<reference evidence="5" key="1">
    <citation type="submission" date="2022-07" db="EMBL/GenBank/DDBJ databases">
        <title>Phylogenomic reconstructions and comparative analyses of Kickxellomycotina fungi.</title>
        <authorList>
            <person name="Reynolds N.K."/>
            <person name="Stajich J.E."/>
            <person name="Barry K."/>
            <person name="Grigoriev I.V."/>
            <person name="Crous P."/>
            <person name="Smith M.E."/>
        </authorList>
    </citation>
    <scope>NUCLEOTIDE SEQUENCE</scope>
    <source>
        <strain evidence="5">NBRC 32514</strain>
    </source>
</reference>